<keyword evidence="1" id="KW-0472">Membrane</keyword>
<proteinExistence type="predicted"/>
<evidence type="ECO:0000256" key="1">
    <source>
        <dbReference type="SAM" id="Phobius"/>
    </source>
</evidence>
<name>B1T0Q9_9BURK</name>
<feature type="transmembrane region" description="Helical" evidence="1">
    <location>
        <begin position="20"/>
        <end position="38"/>
    </location>
</feature>
<dbReference type="InterPro" id="IPR009978">
    <property type="entry name" value="Na_H_antiport_3"/>
</dbReference>
<dbReference type="PATRIC" id="fig|396597.7.peg.6997"/>
<evidence type="ECO:0000313" key="3">
    <source>
        <dbReference type="Proteomes" id="UP000004814"/>
    </source>
</evidence>
<reference evidence="2 3" key="1">
    <citation type="submission" date="2008-03" db="EMBL/GenBank/DDBJ databases">
        <title>Sequencing of the draft genome and assembly of Burkholderia ambifaria MEX-5.</title>
        <authorList>
            <consortium name="US DOE Joint Genome Institute (JGI-PGF)"/>
            <person name="Copeland A."/>
            <person name="Lucas S."/>
            <person name="Lapidus A."/>
            <person name="Glavina del Rio T."/>
            <person name="Dalin E."/>
            <person name="Tice H."/>
            <person name="Bruce D."/>
            <person name="Goodwin L."/>
            <person name="Pitluck S."/>
            <person name="Larimer F."/>
            <person name="Land M.L."/>
            <person name="Hauser L."/>
            <person name="Tiedje J."/>
            <person name="Richardson P."/>
        </authorList>
    </citation>
    <scope>NUCLEOTIDE SEQUENCE [LARGE SCALE GENOMIC DNA]</scope>
    <source>
        <strain evidence="2 3">MEX-5</strain>
    </source>
</reference>
<keyword evidence="1" id="KW-0812">Transmembrane</keyword>
<dbReference type="Pfam" id="PF07399">
    <property type="entry name" value="Na_H_antiport_3"/>
    <property type="match status" value="1"/>
</dbReference>
<organism evidence="2 3">
    <name type="scientific">Burkholderia ambifaria MEX-5</name>
    <dbReference type="NCBI Taxonomy" id="396597"/>
    <lineage>
        <taxon>Bacteria</taxon>
        <taxon>Pseudomonadati</taxon>
        <taxon>Pseudomonadota</taxon>
        <taxon>Betaproteobacteria</taxon>
        <taxon>Burkholderiales</taxon>
        <taxon>Burkholderiaceae</taxon>
        <taxon>Burkholderia</taxon>
        <taxon>Burkholderia cepacia complex</taxon>
    </lineage>
</organism>
<gene>
    <name evidence="2" type="ORF">BamMEX5DRAFT_1375</name>
</gene>
<sequence>MANRYPRHAGLFHFLGEVEVIFGVWVLILLVVFAVLAGPSQVLTYTESRAFAEPLFVPAVMVIAASRPILERVTGVVQYAARLLPVKTNAVII</sequence>
<protein>
    <submittedName>
        <fullName evidence="2">Uncharacterized protein</fullName>
    </submittedName>
</protein>
<comment type="caution">
    <text evidence="2">The sequence shown here is derived from an EMBL/GenBank/DDBJ whole genome shotgun (WGS) entry which is preliminary data.</text>
</comment>
<evidence type="ECO:0000313" key="2">
    <source>
        <dbReference type="EMBL" id="EDT42884.1"/>
    </source>
</evidence>
<dbReference type="Proteomes" id="UP000004814">
    <property type="component" value="Unassembled WGS sequence"/>
</dbReference>
<accession>B1T0Q9</accession>
<dbReference type="EMBL" id="ABLK01000027">
    <property type="protein sequence ID" value="EDT42884.1"/>
    <property type="molecule type" value="Genomic_DNA"/>
</dbReference>
<keyword evidence="1" id="KW-1133">Transmembrane helix</keyword>
<dbReference type="AlphaFoldDB" id="B1T0Q9"/>